<dbReference type="PANTHER" id="PTHR30349">
    <property type="entry name" value="PHAGE INTEGRASE-RELATED"/>
    <property type="match status" value="1"/>
</dbReference>
<protein>
    <submittedName>
        <fullName evidence="8">Tyrosine-type recombinase/integrase</fullName>
    </submittedName>
</protein>
<feature type="domain" description="Tyr recombinase" evidence="6">
    <location>
        <begin position="121"/>
        <end position="303"/>
    </location>
</feature>
<dbReference type="GO" id="GO:0006310">
    <property type="term" value="P:DNA recombination"/>
    <property type="evidence" value="ECO:0007669"/>
    <property type="project" value="UniProtKB-KW"/>
</dbReference>
<keyword evidence="4" id="KW-0233">DNA recombination</keyword>
<dbReference type="InterPro" id="IPR013762">
    <property type="entry name" value="Integrase-like_cat_sf"/>
</dbReference>
<dbReference type="InterPro" id="IPR044068">
    <property type="entry name" value="CB"/>
</dbReference>
<dbReference type="InterPro" id="IPR010998">
    <property type="entry name" value="Integrase_recombinase_N"/>
</dbReference>
<dbReference type="GO" id="GO:0003677">
    <property type="term" value="F:DNA binding"/>
    <property type="evidence" value="ECO:0007669"/>
    <property type="project" value="UniProtKB-UniRule"/>
</dbReference>
<comment type="similarity">
    <text evidence="1">Belongs to the 'phage' integrase family.</text>
</comment>
<keyword evidence="9" id="KW-1185">Reference proteome</keyword>
<dbReference type="Pfam" id="PF00589">
    <property type="entry name" value="Phage_integrase"/>
    <property type="match status" value="1"/>
</dbReference>
<sequence length="311" mass="34583">MTTAAVAVDFGRELPLQAAARSFRHHLKAENRSPHTITTYLTSIDLFRRHLEDQGLPREVGSVRREHVEAFLIGLFEKGAKPATASTYYRGLRSFFGWLVKEEELLRSPLAGMSAPSVPEVAVPVVSDEEMKRLLASIERERDFAARRDSAMIRTFVDSGLRLRELTNLLVEDVDFDAGTVRVRHGKGGRERRAGVGDRTLRALDRYLRLRHGHPKAAEPWLWLGKSGHLGAGGAHQIVRRRGQQAGLPGLHAHLFRHTFAHQMKAAGASVEDLMSLGGWRSPQVLARYGASVASERAVAVHHRLSPGDRI</sequence>
<dbReference type="Pfam" id="PF13495">
    <property type="entry name" value="Phage_int_SAM_4"/>
    <property type="match status" value="1"/>
</dbReference>
<evidence type="ECO:0000256" key="4">
    <source>
        <dbReference type="ARBA" id="ARBA00023172"/>
    </source>
</evidence>
<evidence type="ECO:0000256" key="3">
    <source>
        <dbReference type="ARBA" id="ARBA00023125"/>
    </source>
</evidence>
<accession>A0A934K515</accession>
<reference evidence="8" key="1">
    <citation type="submission" date="2020-10" db="EMBL/GenBank/DDBJ databases">
        <title>Ca. Dormibacterota MAGs.</title>
        <authorList>
            <person name="Montgomery K."/>
        </authorList>
    </citation>
    <scope>NUCLEOTIDE SEQUENCE [LARGE SCALE GENOMIC DNA]</scope>
    <source>
        <strain evidence="8">SC8812_S17_10</strain>
    </source>
</reference>
<keyword evidence="2" id="KW-0229">DNA integration</keyword>
<dbReference type="Proteomes" id="UP000612893">
    <property type="component" value="Unassembled WGS sequence"/>
</dbReference>
<evidence type="ECO:0000313" key="9">
    <source>
        <dbReference type="Proteomes" id="UP000612893"/>
    </source>
</evidence>
<dbReference type="PANTHER" id="PTHR30349:SF41">
    <property type="entry name" value="INTEGRASE_RECOMBINASE PROTEIN MJ0367-RELATED"/>
    <property type="match status" value="1"/>
</dbReference>
<evidence type="ECO:0000259" key="7">
    <source>
        <dbReference type="PROSITE" id="PS51900"/>
    </source>
</evidence>
<dbReference type="InterPro" id="IPR004107">
    <property type="entry name" value="Integrase_SAM-like_N"/>
</dbReference>
<dbReference type="Gene3D" id="1.10.150.130">
    <property type="match status" value="1"/>
</dbReference>
<comment type="caution">
    <text evidence="8">The sequence shown here is derived from an EMBL/GenBank/DDBJ whole genome shotgun (WGS) entry which is preliminary data.</text>
</comment>
<evidence type="ECO:0000313" key="8">
    <source>
        <dbReference type="EMBL" id="MBJ7596491.1"/>
    </source>
</evidence>
<dbReference type="InterPro" id="IPR002104">
    <property type="entry name" value="Integrase_catalytic"/>
</dbReference>
<proteinExistence type="inferred from homology"/>
<dbReference type="GO" id="GO:0015074">
    <property type="term" value="P:DNA integration"/>
    <property type="evidence" value="ECO:0007669"/>
    <property type="project" value="UniProtKB-KW"/>
</dbReference>
<gene>
    <name evidence="8" type="ORF">JF922_00155</name>
</gene>
<dbReference type="Gene3D" id="1.10.443.10">
    <property type="entry name" value="Intergrase catalytic core"/>
    <property type="match status" value="1"/>
</dbReference>
<evidence type="ECO:0000256" key="2">
    <source>
        <dbReference type="ARBA" id="ARBA00022908"/>
    </source>
</evidence>
<dbReference type="InterPro" id="IPR050090">
    <property type="entry name" value="Tyrosine_recombinase_XerCD"/>
</dbReference>
<dbReference type="AlphaFoldDB" id="A0A934K515"/>
<dbReference type="PROSITE" id="PS51900">
    <property type="entry name" value="CB"/>
    <property type="match status" value="1"/>
</dbReference>
<dbReference type="SUPFAM" id="SSF56349">
    <property type="entry name" value="DNA breaking-rejoining enzymes"/>
    <property type="match status" value="1"/>
</dbReference>
<dbReference type="InterPro" id="IPR011010">
    <property type="entry name" value="DNA_brk_join_enz"/>
</dbReference>
<keyword evidence="3 5" id="KW-0238">DNA-binding</keyword>
<name>A0A934K515_9BACT</name>
<dbReference type="PROSITE" id="PS51898">
    <property type="entry name" value="TYR_RECOMBINASE"/>
    <property type="match status" value="1"/>
</dbReference>
<dbReference type="RefSeq" id="WP_338198323.1">
    <property type="nucleotide sequence ID" value="NZ_JAEKNR010000003.1"/>
</dbReference>
<dbReference type="EMBL" id="JAEKNR010000003">
    <property type="protein sequence ID" value="MBJ7596491.1"/>
    <property type="molecule type" value="Genomic_DNA"/>
</dbReference>
<evidence type="ECO:0000256" key="1">
    <source>
        <dbReference type="ARBA" id="ARBA00008857"/>
    </source>
</evidence>
<feature type="domain" description="Core-binding (CB)" evidence="7">
    <location>
        <begin position="14"/>
        <end position="100"/>
    </location>
</feature>
<organism evidence="8 9">
    <name type="scientific">Candidatus Nephthysia bennettiae</name>
    <dbReference type="NCBI Taxonomy" id="3127016"/>
    <lineage>
        <taxon>Bacteria</taxon>
        <taxon>Bacillati</taxon>
        <taxon>Candidatus Dormiibacterota</taxon>
        <taxon>Candidatus Dormibacteria</taxon>
        <taxon>Candidatus Dormibacterales</taxon>
        <taxon>Candidatus Dormibacteraceae</taxon>
        <taxon>Candidatus Nephthysia</taxon>
    </lineage>
</organism>
<evidence type="ECO:0000259" key="6">
    <source>
        <dbReference type="PROSITE" id="PS51898"/>
    </source>
</evidence>
<evidence type="ECO:0000256" key="5">
    <source>
        <dbReference type="PROSITE-ProRule" id="PRU01248"/>
    </source>
</evidence>